<organism evidence="1 2">
    <name type="scientific">Panagrolaimus sp. PS1159</name>
    <dbReference type="NCBI Taxonomy" id="55785"/>
    <lineage>
        <taxon>Eukaryota</taxon>
        <taxon>Metazoa</taxon>
        <taxon>Ecdysozoa</taxon>
        <taxon>Nematoda</taxon>
        <taxon>Chromadorea</taxon>
        <taxon>Rhabditida</taxon>
        <taxon>Tylenchina</taxon>
        <taxon>Panagrolaimomorpha</taxon>
        <taxon>Panagrolaimoidea</taxon>
        <taxon>Panagrolaimidae</taxon>
        <taxon>Panagrolaimus</taxon>
    </lineage>
</organism>
<dbReference type="WBParaSite" id="PS1159_v2.g1311.t1">
    <property type="protein sequence ID" value="PS1159_v2.g1311.t1"/>
    <property type="gene ID" value="PS1159_v2.g1311"/>
</dbReference>
<sequence length="239" mass="27040">MGIYKYLLVNISVWSYVLDFVLTLLWMPLPMMPAPSICITGILKNLGQYNGNGISFISFMFTFGGCNVSCFCAQLYRIYAATGKDTHIFSQRWFIAVMILCHCIASSPGIIGYFFTVELDNDSLIRYQITNFPFMKSVVWKLPCGGFIVDENHKNFLYFFLTVFVCVSIGIITNGIMLTYLLLSLKESFKNSVSLRNSQLQRQLVTVLIVQTLLPTICLCIPYSFVILSALTYSPFLSS</sequence>
<name>A0AC35F2F6_9BILA</name>
<accession>A0AC35F2F6</accession>
<evidence type="ECO:0000313" key="1">
    <source>
        <dbReference type="Proteomes" id="UP000887580"/>
    </source>
</evidence>
<evidence type="ECO:0000313" key="2">
    <source>
        <dbReference type="WBParaSite" id="PS1159_v2.g1311.t1"/>
    </source>
</evidence>
<reference evidence="2" key="1">
    <citation type="submission" date="2022-11" db="UniProtKB">
        <authorList>
            <consortium name="WormBaseParasite"/>
        </authorList>
    </citation>
    <scope>IDENTIFICATION</scope>
</reference>
<proteinExistence type="predicted"/>
<protein>
    <submittedName>
        <fullName evidence="2">Uncharacterized protein</fullName>
    </submittedName>
</protein>
<dbReference type="Proteomes" id="UP000887580">
    <property type="component" value="Unplaced"/>
</dbReference>